<reference evidence="5 8" key="3">
    <citation type="journal article" date="2019" name="Nat. Med.">
        <title>A library of human gut bacterial isolates paired with longitudinal multiomics data enables mechanistic microbiome research.</title>
        <authorList>
            <person name="Poyet M."/>
            <person name="Groussin M."/>
            <person name="Gibbons S.M."/>
            <person name="Avila-Pacheco J."/>
            <person name="Jiang X."/>
            <person name="Kearney S.M."/>
            <person name="Perrotta A.R."/>
            <person name="Berdy B."/>
            <person name="Zhao S."/>
            <person name="Lieberman T.D."/>
            <person name="Swanson P.K."/>
            <person name="Smith M."/>
            <person name="Roesemann S."/>
            <person name="Alexander J.E."/>
            <person name="Rich S.A."/>
            <person name="Livny J."/>
            <person name="Vlamakis H."/>
            <person name="Clish C."/>
            <person name="Bullock K."/>
            <person name="Deik A."/>
            <person name="Scott J."/>
            <person name="Pierce K.A."/>
            <person name="Xavier R.J."/>
            <person name="Alm E.J."/>
        </authorList>
    </citation>
    <scope>NUCLEOTIDE SEQUENCE [LARGE SCALE GENOMIC DNA]</scope>
    <source>
        <strain evidence="5 8">BIOML-A2</strain>
    </source>
</reference>
<dbReference type="SUPFAM" id="SSF46548">
    <property type="entry name" value="alpha-helical ferredoxin"/>
    <property type="match status" value="1"/>
</dbReference>
<reference evidence="6" key="2">
    <citation type="submission" date="2016-11" db="EMBL/GenBank/DDBJ databases">
        <authorList>
            <person name="Varghese N."/>
            <person name="Submissions S."/>
        </authorList>
    </citation>
    <scope>NUCLEOTIDE SEQUENCE</scope>
    <source>
        <strain evidence="6">DSM 4029</strain>
    </source>
</reference>
<dbReference type="PANTHER" id="PTHR40447:SF1">
    <property type="entry name" value="ANAEROBIC SULFITE REDUCTASE SUBUNIT A"/>
    <property type="match status" value="1"/>
</dbReference>
<evidence type="ECO:0000313" key="8">
    <source>
        <dbReference type="Proteomes" id="UP000474718"/>
    </source>
</evidence>
<proteinExistence type="predicted"/>
<keyword evidence="8" id="KW-1185">Reference proteome</keyword>
<keyword evidence="2" id="KW-0408">Iron</keyword>
<dbReference type="NCBIfam" id="TIGR02910">
    <property type="entry name" value="sulfite_red_A"/>
    <property type="match status" value="1"/>
</dbReference>
<dbReference type="RefSeq" id="WP_073261112.1">
    <property type="nucleotide sequence ID" value="NZ_FQVY01000002.1"/>
</dbReference>
<dbReference type="PANTHER" id="PTHR40447">
    <property type="entry name" value="ANAEROBIC SULFITE REDUCTASE SUBUNIT A"/>
    <property type="match status" value="1"/>
</dbReference>
<evidence type="ECO:0000313" key="5">
    <source>
        <dbReference type="EMBL" id="MZL70268.1"/>
    </source>
</evidence>
<evidence type="ECO:0000256" key="2">
    <source>
        <dbReference type="ARBA" id="ARBA00023004"/>
    </source>
</evidence>
<dbReference type="InterPro" id="IPR017900">
    <property type="entry name" value="4Fe4S_Fe_S_CS"/>
</dbReference>
<dbReference type="AlphaFoldDB" id="A0AAQ1MDP7"/>
<sequence length="344" mass="39648">MGYSLNHRETDALFDRLAAEYKIYAPKRFAKQGRYSDTDIVRYDEIHTAEEIVWDKKSDFSAKEVLTPVTEPIFYFTEDEYRESGAPKKKILIFLRPCDINAFEHQDRIYLDNGGFCDSYYQRMREKTRFVLMECTEGWDTCFCCSMGANRAEEYSAAVRHTEEGILWSVKDEELAPHFAGCEEVDWQLQFIEKNQFDVKIPEIADKETLAKLKKHPMWQEYNDRCVSCGSCTLACSTCTCFTTRDKIYSENAMAGERRRVHDSCQIAGFDAMAGGHGFRTTPADRIRYRALHKVHDYKARFGDYHMCVGCGRCSARCPKFISFPAIINKMSAALEEIAAEASK</sequence>
<dbReference type="GO" id="GO:0046872">
    <property type="term" value="F:metal ion binding"/>
    <property type="evidence" value="ECO:0007669"/>
    <property type="project" value="UniProtKB-KW"/>
</dbReference>
<reference evidence="7" key="1">
    <citation type="submission" date="2016-11" db="EMBL/GenBank/DDBJ databases">
        <authorList>
            <person name="Jaros S."/>
            <person name="Januszkiewicz K."/>
            <person name="Wedrychowicz H."/>
        </authorList>
    </citation>
    <scope>NUCLEOTIDE SEQUENCE [LARGE SCALE GENOMIC DNA]</scope>
    <source>
        <strain evidence="7">DSM 4029</strain>
    </source>
</reference>
<dbReference type="Gene3D" id="1.10.1060.10">
    <property type="entry name" value="Alpha-helical ferredoxin"/>
    <property type="match status" value="1"/>
</dbReference>
<evidence type="ECO:0000313" key="6">
    <source>
        <dbReference type="EMBL" id="SHG16430.1"/>
    </source>
</evidence>
<comment type="caution">
    <text evidence="6">The sequence shown here is derived from an EMBL/GenBank/DDBJ whole genome shotgun (WGS) entry which is preliminary data.</text>
</comment>
<keyword evidence="3" id="KW-0411">Iron-sulfur</keyword>
<dbReference type="PROSITE" id="PS51379">
    <property type="entry name" value="4FE4S_FER_2"/>
    <property type="match status" value="2"/>
</dbReference>
<dbReference type="GO" id="GO:0051536">
    <property type="term" value="F:iron-sulfur cluster binding"/>
    <property type="evidence" value="ECO:0007669"/>
    <property type="project" value="UniProtKB-KW"/>
</dbReference>
<dbReference type="Pfam" id="PF17179">
    <property type="entry name" value="Fer4_22"/>
    <property type="match status" value="1"/>
</dbReference>
<name>A0AAQ1MDP7_9FIRM</name>
<feature type="domain" description="4Fe-4S ferredoxin-type" evidence="4">
    <location>
        <begin position="298"/>
        <end position="327"/>
    </location>
</feature>
<gene>
    <name evidence="5" type="primary">asrA</name>
    <name evidence="5" type="ORF">GT747_10935</name>
    <name evidence="6" type="ORF">SAMN05444424_1708</name>
</gene>
<evidence type="ECO:0000259" key="4">
    <source>
        <dbReference type="PROSITE" id="PS51379"/>
    </source>
</evidence>
<feature type="domain" description="4Fe-4S ferredoxin-type" evidence="4">
    <location>
        <begin position="215"/>
        <end position="247"/>
    </location>
</feature>
<dbReference type="InterPro" id="IPR009051">
    <property type="entry name" value="Helical_ferredxn"/>
</dbReference>
<dbReference type="InterPro" id="IPR014259">
    <property type="entry name" value="Sulphite_reductase_A"/>
</dbReference>
<evidence type="ECO:0000313" key="7">
    <source>
        <dbReference type="Proteomes" id="UP000184089"/>
    </source>
</evidence>
<dbReference type="Proteomes" id="UP000184089">
    <property type="component" value="Unassembled WGS sequence"/>
</dbReference>
<evidence type="ECO:0000256" key="1">
    <source>
        <dbReference type="ARBA" id="ARBA00022723"/>
    </source>
</evidence>
<dbReference type="EMBL" id="FQVY01000002">
    <property type="protein sequence ID" value="SHG16430.1"/>
    <property type="molecule type" value="Genomic_DNA"/>
</dbReference>
<evidence type="ECO:0000256" key="3">
    <source>
        <dbReference type="ARBA" id="ARBA00023014"/>
    </source>
</evidence>
<protein>
    <submittedName>
        <fullName evidence="5 6">Anaerobic sulfite reductase subunit A</fullName>
    </submittedName>
</protein>
<accession>A0AAQ1MDP7</accession>
<organism evidence="6 7">
    <name type="scientific">Bittarella massiliensis</name>
    <name type="common">ex Durand et al. 2017</name>
    <dbReference type="NCBI Taxonomy" id="1720313"/>
    <lineage>
        <taxon>Bacteria</taxon>
        <taxon>Bacillati</taxon>
        <taxon>Bacillota</taxon>
        <taxon>Clostridia</taxon>
        <taxon>Eubacteriales</taxon>
        <taxon>Oscillospiraceae</taxon>
        <taxon>Bittarella (ex Durand et al. 2017)</taxon>
    </lineage>
</organism>
<dbReference type="Proteomes" id="UP000474718">
    <property type="component" value="Unassembled WGS sequence"/>
</dbReference>
<dbReference type="PROSITE" id="PS00198">
    <property type="entry name" value="4FE4S_FER_1"/>
    <property type="match status" value="1"/>
</dbReference>
<dbReference type="InterPro" id="IPR017896">
    <property type="entry name" value="4Fe4S_Fe-S-bd"/>
</dbReference>
<keyword evidence="1" id="KW-0479">Metal-binding</keyword>
<dbReference type="EMBL" id="WWVX01000008">
    <property type="protein sequence ID" value="MZL70268.1"/>
    <property type="molecule type" value="Genomic_DNA"/>
</dbReference>